<feature type="region of interest" description="Disordered" evidence="1">
    <location>
        <begin position="1"/>
        <end position="26"/>
    </location>
</feature>
<comment type="caution">
    <text evidence="2">The sequence shown here is derived from an EMBL/GenBank/DDBJ whole genome shotgun (WGS) entry which is preliminary data.</text>
</comment>
<name>A0A9P8QR20_9HYPO</name>
<gene>
    <name evidence="2" type="ORF">Trco_003365</name>
</gene>
<keyword evidence="3" id="KW-1185">Reference proteome</keyword>
<feature type="region of interest" description="Disordered" evidence="1">
    <location>
        <begin position="96"/>
        <end position="135"/>
    </location>
</feature>
<organism evidence="2 3">
    <name type="scientific">Trichoderma cornu-damae</name>
    <dbReference type="NCBI Taxonomy" id="654480"/>
    <lineage>
        <taxon>Eukaryota</taxon>
        <taxon>Fungi</taxon>
        <taxon>Dikarya</taxon>
        <taxon>Ascomycota</taxon>
        <taxon>Pezizomycotina</taxon>
        <taxon>Sordariomycetes</taxon>
        <taxon>Hypocreomycetidae</taxon>
        <taxon>Hypocreales</taxon>
        <taxon>Hypocreaceae</taxon>
        <taxon>Trichoderma</taxon>
    </lineage>
</organism>
<accession>A0A9P8QR20</accession>
<protein>
    <submittedName>
        <fullName evidence="2">Uncharacterized protein</fullName>
    </submittedName>
</protein>
<sequence>MGNHQSSSKSKSSKAGESSQDRRSSWRLSNVRVKLCDAAAKGNAKERELLVDFEHRLFHDPHFDPTKHDLHRRMDDDYQRHLNAVLEIHSRLIASREQAARAAKKGKQPLRPLPLESTPKRDLGSKPTPMPSPETCANFCPGRAFIPCHDPSVRGGPPSSN</sequence>
<evidence type="ECO:0000313" key="3">
    <source>
        <dbReference type="Proteomes" id="UP000827724"/>
    </source>
</evidence>
<dbReference type="AlphaFoldDB" id="A0A9P8QR20"/>
<reference evidence="2" key="1">
    <citation type="submission" date="2021-08" db="EMBL/GenBank/DDBJ databases">
        <title>Chromosome-Level Trichoderma cornu-damae using Hi-C Data.</title>
        <authorList>
            <person name="Kim C.S."/>
        </authorList>
    </citation>
    <scope>NUCLEOTIDE SEQUENCE</scope>
    <source>
        <strain evidence="2">KA19-0412C</strain>
    </source>
</reference>
<dbReference type="EMBL" id="JAIWOZ010000003">
    <property type="protein sequence ID" value="KAH6607052.1"/>
    <property type="molecule type" value="Genomic_DNA"/>
</dbReference>
<dbReference type="Proteomes" id="UP000827724">
    <property type="component" value="Unassembled WGS sequence"/>
</dbReference>
<evidence type="ECO:0000313" key="2">
    <source>
        <dbReference type="EMBL" id="KAH6607052.1"/>
    </source>
</evidence>
<evidence type="ECO:0000256" key="1">
    <source>
        <dbReference type="SAM" id="MobiDB-lite"/>
    </source>
</evidence>
<feature type="compositionally biased region" description="Low complexity" evidence="1">
    <location>
        <begin position="1"/>
        <end position="10"/>
    </location>
</feature>
<proteinExistence type="predicted"/>